<reference evidence="1" key="1">
    <citation type="journal article" date="2023" name="Nat. Commun.">
        <title>Diploid and tetraploid genomes of Acorus and the evolution of monocots.</title>
        <authorList>
            <person name="Ma L."/>
            <person name="Liu K.W."/>
            <person name="Li Z."/>
            <person name="Hsiao Y.Y."/>
            <person name="Qi Y."/>
            <person name="Fu T."/>
            <person name="Tang G.D."/>
            <person name="Zhang D."/>
            <person name="Sun W.H."/>
            <person name="Liu D.K."/>
            <person name="Li Y."/>
            <person name="Chen G.Z."/>
            <person name="Liu X.D."/>
            <person name="Liao X.Y."/>
            <person name="Jiang Y.T."/>
            <person name="Yu X."/>
            <person name="Hao Y."/>
            <person name="Huang J."/>
            <person name="Zhao X.W."/>
            <person name="Ke S."/>
            <person name="Chen Y.Y."/>
            <person name="Wu W.L."/>
            <person name="Hsu J.L."/>
            <person name="Lin Y.F."/>
            <person name="Huang M.D."/>
            <person name="Li C.Y."/>
            <person name="Huang L."/>
            <person name="Wang Z.W."/>
            <person name="Zhao X."/>
            <person name="Zhong W.Y."/>
            <person name="Peng D.H."/>
            <person name="Ahmad S."/>
            <person name="Lan S."/>
            <person name="Zhang J.S."/>
            <person name="Tsai W.C."/>
            <person name="Van de Peer Y."/>
            <person name="Liu Z.J."/>
        </authorList>
    </citation>
    <scope>NUCLEOTIDE SEQUENCE</scope>
    <source>
        <strain evidence="1">CP</strain>
    </source>
</reference>
<name>A0AAV9ESH3_ACOCL</name>
<keyword evidence="2" id="KW-1185">Reference proteome</keyword>
<dbReference type="EMBL" id="JAUJYO010000005">
    <property type="protein sequence ID" value="KAK1315924.1"/>
    <property type="molecule type" value="Genomic_DNA"/>
</dbReference>
<comment type="caution">
    <text evidence="1">The sequence shown here is derived from an EMBL/GenBank/DDBJ whole genome shotgun (WGS) entry which is preliminary data.</text>
</comment>
<dbReference type="AlphaFoldDB" id="A0AAV9ESH3"/>
<protein>
    <submittedName>
        <fullName evidence="1">Uncharacterized protein</fullName>
    </submittedName>
</protein>
<reference evidence="1" key="2">
    <citation type="submission" date="2023-06" db="EMBL/GenBank/DDBJ databases">
        <authorList>
            <person name="Ma L."/>
            <person name="Liu K.-W."/>
            <person name="Li Z."/>
            <person name="Hsiao Y.-Y."/>
            <person name="Qi Y."/>
            <person name="Fu T."/>
            <person name="Tang G."/>
            <person name="Zhang D."/>
            <person name="Sun W.-H."/>
            <person name="Liu D.-K."/>
            <person name="Li Y."/>
            <person name="Chen G.-Z."/>
            <person name="Liu X.-D."/>
            <person name="Liao X.-Y."/>
            <person name="Jiang Y.-T."/>
            <person name="Yu X."/>
            <person name="Hao Y."/>
            <person name="Huang J."/>
            <person name="Zhao X.-W."/>
            <person name="Ke S."/>
            <person name="Chen Y.-Y."/>
            <person name="Wu W.-L."/>
            <person name="Hsu J.-L."/>
            <person name="Lin Y.-F."/>
            <person name="Huang M.-D."/>
            <person name="Li C.-Y."/>
            <person name="Huang L."/>
            <person name="Wang Z.-W."/>
            <person name="Zhao X."/>
            <person name="Zhong W.-Y."/>
            <person name="Peng D.-H."/>
            <person name="Ahmad S."/>
            <person name="Lan S."/>
            <person name="Zhang J.-S."/>
            <person name="Tsai W.-C."/>
            <person name="Van De Peer Y."/>
            <person name="Liu Z.-J."/>
        </authorList>
    </citation>
    <scope>NUCLEOTIDE SEQUENCE</scope>
    <source>
        <strain evidence="1">CP</strain>
        <tissue evidence="1">Leaves</tissue>
    </source>
</reference>
<sequence length="63" mass="6816">MKDLDLHDVFKAMITAARCIDVRPASRPTMTQVVSILQGEHPCVLWSSPASFSSWSTGPGDGL</sequence>
<organism evidence="1 2">
    <name type="scientific">Acorus calamus</name>
    <name type="common">Sweet flag</name>
    <dbReference type="NCBI Taxonomy" id="4465"/>
    <lineage>
        <taxon>Eukaryota</taxon>
        <taxon>Viridiplantae</taxon>
        <taxon>Streptophyta</taxon>
        <taxon>Embryophyta</taxon>
        <taxon>Tracheophyta</taxon>
        <taxon>Spermatophyta</taxon>
        <taxon>Magnoliopsida</taxon>
        <taxon>Liliopsida</taxon>
        <taxon>Acoraceae</taxon>
        <taxon>Acorus</taxon>
    </lineage>
</organism>
<proteinExistence type="predicted"/>
<evidence type="ECO:0000313" key="1">
    <source>
        <dbReference type="EMBL" id="KAK1315924.1"/>
    </source>
</evidence>
<gene>
    <name evidence="1" type="ORF">QJS10_CPA05g00351</name>
</gene>
<accession>A0AAV9ESH3</accession>
<dbReference type="Proteomes" id="UP001180020">
    <property type="component" value="Unassembled WGS sequence"/>
</dbReference>
<evidence type="ECO:0000313" key="2">
    <source>
        <dbReference type="Proteomes" id="UP001180020"/>
    </source>
</evidence>